<feature type="region of interest" description="Disordered" evidence="1">
    <location>
        <begin position="1"/>
        <end position="93"/>
    </location>
</feature>
<dbReference type="HOGENOM" id="CLU_2397750_0_0_4"/>
<gene>
    <name evidence="2" type="ordered locus">RGE_25120</name>
</gene>
<evidence type="ECO:0000256" key="1">
    <source>
        <dbReference type="SAM" id="MobiDB-lite"/>
    </source>
</evidence>
<reference evidence="2 3" key="1">
    <citation type="journal article" date="2012" name="J. Bacteriol.">
        <title>Complete genome sequence of phototrophic betaproteobacterium Rubrivivax gelatinosus IL144.</title>
        <authorList>
            <person name="Nagashima S."/>
            <person name="Kamimura A."/>
            <person name="Shimizu T."/>
            <person name="Nakamura-isaki S."/>
            <person name="Aono E."/>
            <person name="Sakamoto K."/>
            <person name="Ichikawa N."/>
            <person name="Nakazawa H."/>
            <person name="Sekine M."/>
            <person name="Yamazaki S."/>
            <person name="Fujita N."/>
            <person name="Shimada K."/>
            <person name="Hanada S."/>
            <person name="Nagashima K.V.P."/>
        </authorList>
    </citation>
    <scope>NUCLEOTIDE SEQUENCE [LARGE SCALE GENOMIC DNA]</scope>
    <source>
        <strain evidence="3">NBRC 100245 / IL144</strain>
    </source>
</reference>
<dbReference type="AlphaFoldDB" id="I0HS66"/>
<evidence type="ECO:0000313" key="3">
    <source>
        <dbReference type="Proteomes" id="UP000007883"/>
    </source>
</evidence>
<evidence type="ECO:0000313" key="2">
    <source>
        <dbReference type="EMBL" id="BAL95853.1"/>
    </source>
</evidence>
<dbReference type="EMBL" id="AP012320">
    <property type="protein sequence ID" value="BAL95853.1"/>
    <property type="molecule type" value="Genomic_DNA"/>
</dbReference>
<dbReference type="PATRIC" id="fig|983917.3.peg.2444"/>
<sequence length="93" mass="9204">MLPLLAAGFVSAQTTDTDPNAVPTLPPPAPAVPGAPAARLQPPPFPLPQHAPSASQPAGPGLAPGLREPQPAEPGALTTEPAGVQDSVGSRRP</sequence>
<organism evidence="2 3">
    <name type="scientific">Rubrivivax gelatinosus (strain NBRC 100245 / IL144)</name>
    <dbReference type="NCBI Taxonomy" id="983917"/>
    <lineage>
        <taxon>Bacteria</taxon>
        <taxon>Pseudomonadati</taxon>
        <taxon>Pseudomonadota</taxon>
        <taxon>Betaproteobacteria</taxon>
        <taxon>Burkholderiales</taxon>
        <taxon>Sphaerotilaceae</taxon>
        <taxon>Rubrivivax</taxon>
    </lineage>
</organism>
<protein>
    <submittedName>
        <fullName evidence="2">Uncharacterized protein</fullName>
    </submittedName>
</protein>
<dbReference type="Proteomes" id="UP000007883">
    <property type="component" value="Chromosome"/>
</dbReference>
<name>I0HS66_RUBGI</name>
<dbReference type="KEGG" id="rge:RGE_25120"/>
<proteinExistence type="predicted"/>
<accession>I0HS66</accession>
<keyword evidence="3" id="KW-1185">Reference proteome</keyword>
<feature type="compositionally biased region" description="Pro residues" evidence="1">
    <location>
        <begin position="24"/>
        <end position="33"/>
    </location>
</feature>